<evidence type="ECO:0000259" key="6">
    <source>
        <dbReference type="PROSITE" id="PS50011"/>
    </source>
</evidence>
<dbReference type="GO" id="GO:0007249">
    <property type="term" value="P:canonical NF-kappaB signal transduction"/>
    <property type="evidence" value="ECO:0007669"/>
    <property type="project" value="TreeGrafter"/>
</dbReference>
<feature type="compositionally biased region" description="Acidic residues" evidence="5">
    <location>
        <begin position="650"/>
        <end position="660"/>
    </location>
</feature>
<feature type="region of interest" description="Disordered" evidence="5">
    <location>
        <begin position="142"/>
        <end position="225"/>
    </location>
</feature>
<dbReference type="Gene3D" id="1.10.510.10">
    <property type="entry name" value="Transferase(Phosphotransferase) domain 1"/>
    <property type="match status" value="1"/>
</dbReference>
<evidence type="ECO:0000256" key="4">
    <source>
        <dbReference type="ARBA" id="ARBA00022840"/>
    </source>
</evidence>
<dbReference type="Pfam" id="PF00069">
    <property type="entry name" value="Pkinase"/>
    <property type="match status" value="1"/>
</dbReference>
<feature type="region of interest" description="Disordered" evidence="5">
    <location>
        <begin position="44"/>
        <end position="65"/>
    </location>
</feature>
<dbReference type="AlphaFoldDB" id="A0A9Q1F111"/>
<keyword evidence="4" id="KW-0067">ATP-binding</keyword>
<keyword evidence="8" id="KW-1185">Reference proteome</keyword>
<keyword evidence="1" id="KW-0808">Transferase</keyword>
<gene>
    <name evidence="7" type="ORF">SKAU_G00274810</name>
</gene>
<feature type="region of interest" description="Disordered" evidence="5">
    <location>
        <begin position="602"/>
        <end position="687"/>
    </location>
</feature>
<evidence type="ECO:0000256" key="3">
    <source>
        <dbReference type="ARBA" id="ARBA00022777"/>
    </source>
</evidence>
<evidence type="ECO:0000313" key="7">
    <source>
        <dbReference type="EMBL" id="KAJ8348892.1"/>
    </source>
</evidence>
<protein>
    <recommendedName>
        <fullName evidence="6">Protein kinase domain-containing protein</fullName>
    </recommendedName>
</protein>
<dbReference type="GO" id="GO:0005524">
    <property type="term" value="F:ATP binding"/>
    <property type="evidence" value="ECO:0007669"/>
    <property type="project" value="UniProtKB-KW"/>
</dbReference>
<feature type="compositionally biased region" description="Polar residues" evidence="5">
    <location>
        <begin position="171"/>
        <end position="180"/>
    </location>
</feature>
<feature type="compositionally biased region" description="Pro residues" evidence="5">
    <location>
        <begin position="619"/>
        <end position="628"/>
    </location>
</feature>
<comment type="caution">
    <text evidence="7">The sequence shown here is derived from an EMBL/GenBank/DDBJ whole genome shotgun (WGS) entry which is preliminary data.</text>
</comment>
<dbReference type="InterPro" id="IPR008271">
    <property type="entry name" value="Ser/Thr_kinase_AS"/>
</dbReference>
<feature type="compositionally biased region" description="Polar residues" evidence="5">
    <location>
        <begin position="664"/>
        <end position="681"/>
    </location>
</feature>
<evidence type="ECO:0000256" key="5">
    <source>
        <dbReference type="SAM" id="MobiDB-lite"/>
    </source>
</evidence>
<dbReference type="SUPFAM" id="SSF56112">
    <property type="entry name" value="Protein kinase-like (PK-like)"/>
    <property type="match status" value="1"/>
</dbReference>
<dbReference type="PANTHER" id="PTHR48016">
    <property type="entry name" value="MAP KINASE KINASE KINASE SSK2-RELATED-RELATED"/>
    <property type="match status" value="1"/>
</dbReference>
<dbReference type="GO" id="GO:0004672">
    <property type="term" value="F:protein kinase activity"/>
    <property type="evidence" value="ECO:0007669"/>
    <property type="project" value="InterPro"/>
</dbReference>
<feature type="compositionally biased region" description="Polar residues" evidence="5">
    <location>
        <begin position="198"/>
        <end position="207"/>
    </location>
</feature>
<reference evidence="7" key="1">
    <citation type="journal article" date="2023" name="Science">
        <title>Genome structures resolve the early diversification of teleost fishes.</title>
        <authorList>
            <person name="Parey E."/>
            <person name="Louis A."/>
            <person name="Montfort J."/>
            <person name="Bouchez O."/>
            <person name="Roques C."/>
            <person name="Iampietro C."/>
            <person name="Lluch J."/>
            <person name="Castinel A."/>
            <person name="Donnadieu C."/>
            <person name="Desvignes T."/>
            <person name="Floi Bucao C."/>
            <person name="Jouanno E."/>
            <person name="Wen M."/>
            <person name="Mejri S."/>
            <person name="Dirks R."/>
            <person name="Jansen H."/>
            <person name="Henkel C."/>
            <person name="Chen W.J."/>
            <person name="Zahm M."/>
            <person name="Cabau C."/>
            <person name="Klopp C."/>
            <person name="Thompson A.W."/>
            <person name="Robinson-Rechavi M."/>
            <person name="Braasch I."/>
            <person name="Lecointre G."/>
            <person name="Bobe J."/>
            <person name="Postlethwait J.H."/>
            <person name="Berthelot C."/>
            <person name="Roest Crollius H."/>
            <person name="Guiguen Y."/>
        </authorList>
    </citation>
    <scope>NUCLEOTIDE SEQUENCE</scope>
    <source>
        <strain evidence="7">WJC10195</strain>
    </source>
</reference>
<evidence type="ECO:0000313" key="8">
    <source>
        <dbReference type="Proteomes" id="UP001152622"/>
    </source>
</evidence>
<dbReference type="InterPro" id="IPR050538">
    <property type="entry name" value="MAP_kinase_kinase_kinase"/>
</dbReference>
<sequence length="868" mass="96158">MGSQTRLVGHFIKRGGTQGVTMATRSRILNSTSPFVALKGQKWHLEGHSSPGGQKSGEEEEPPAPCEISPVLKKVMALGTAEDMAARPQGTEKLCLFTAQAECDERQEFSPSCSERPYIGSPNCLRRRGSTEHNNVACKERPAGPCPSSNCPQPSPSSRNYPQSPCPVKNCPQSPQQESNGAPWLFHTQDEAPEFPSRYSSTQSLGVQETERPRWDSPQPSYGQRLPHSQAQACAAPQPWSASGFDTSYSQESTSERHLSSQDNWGLARFGLRGNVCQEDRVFTRPFFKELESEARAEEEGQPEDSDTNEGLLLTEKLRSDEYEYREGRDYSVLRHIRNGSYGDVYSVQDNRTGFKCAAKKILLRHFNSEEVGSWSALDSPRVVELYGAVREGPWVILFMGLKSGSVGQLLRERGRLPEDLALHYLSQVSGALEHLQKRRVLHLDIKADNILLSEDGKETFLSDFGHSERLDRNGWSTKANSGEGFQGTETHMAPEVVKGEPRGAKADVWSSCCMLLHMLNGCHPWTRYYSSPLCLKIANEDPPLREIPSNCNPCTGDVIRAGLQKDPIKRASASELKERTTRALLEVGGLTSPVKGAYQEPATAEPMETRHQRSGPLPSLPASPSPTPSRKRSTELGVHCGSSWREHSNDEEEEEEGCEADWLSSSSGPPLSFRTNSSRQQKGEWPGLSPSVWELENEFYRSSLSQPHSLELQERLLSCLSSGCNGQRDDRDKDSKYWSGGYSGNYSSGVFSCGSQPDGHSFGVDRRGSAHLTPCSFFEGVDVSIQDFNGQCLHIREAPGVKVGHIATGISDQISESTFSLETRDGRPVSPEEEVLDSGLWLRCTSTSDSGRPWRWRVREGVLETRE</sequence>
<dbReference type="Proteomes" id="UP001152622">
    <property type="component" value="Chromosome 10"/>
</dbReference>
<organism evidence="7 8">
    <name type="scientific">Synaphobranchus kaupii</name>
    <name type="common">Kaup's arrowtooth eel</name>
    <dbReference type="NCBI Taxonomy" id="118154"/>
    <lineage>
        <taxon>Eukaryota</taxon>
        <taxon>Metazoa</taxon>
        <taxon>Chordata</taxon>
        <taxon>Craniata</taxon>
        <taxon>Vertebrata</taxon>
        <taxon>Euteleostomi</taxon>
        <taxon>Actinopterygii</taxon>
        <taxon>Neopterygii</taxon>
        <taxon>Teleostei</taxon>
        <taxon>Anguilliformes</taxon>
        <taxon>Synaphobranchidae</taxon>
        <taxon>Synaphobranchus</taxon>
    </lineage>
</organism>
<dbReference type="InterPro" id="IPR011009">
    <property type="entry name" value="Kinase-like_dom_sf"/>
</dbReference>
<dbReference type="SMART" id="SM00220">
    <property type="entry name" value="S_TKc"/>
    <property type="match status" value="1"/>
</dbReference>
<feature type="compositionally biased region" description="Low complexity" evidence="5">
    <location>
        <begin position="146"/>
        <end position="158"/>
    </location>
</feature>
<dbReference type="FunFam" id="1.10.510.10:FF:000383">
    <property type="entry name" value="Mitogen-activated protein kinase kinase kinase 14"/>
    <property type="match status" value="1"/>
</dbReference>
<evidence type="ECO:0000256" key="2">
    <source>
        <dbReference type="ARBA" id="ARBA00022741"/>
    </source>
</evidence>
<dbReference type="EMBL" id="JAINUF010000010">
    <property type="protein sequence ID" value="KAJ8348892.1"/>
    <property type="molecule type" value="Genomic_DNA"/>
</dbReference>
<keyword evidence="2" id="KW-0547">Nucleotide-binding</keyword>
<dbReference type="PROSITE" id="PS50011">
    <property type="entry name" value="PROTEIN_KINASE_DOM"/>
    <property type="match status" value="1"/>
</dbReference>
<keyword evidence="3" id="KW-0418">Kinase</keyword>
<dbReference type="InterPro" id="IPR000719">
    <property type="entry name" value="Prot_kinase_dom"/>
</dbReference>
<dbReference type="PANTHER" id="PTHR48016:SF9">
    <property type="entry name" value="MITOGEN-ACTIVATED PROTEIN KINASE KINASE KINASE 14"/>
    <property type="match status" value="1"/>
</dbReference>
<evidence type="ECO:0000256" key="1">
    <source>
        <dbReference type="ARBA" id="ARBA00022679"/>
    </source>
</evidence>
<proteinExistence type="predicted"/>
<dbReference type="PROSITE" id="PS00108">
    <property type="entry name" value="PROTEIN_KINASE_ST"/>
    <property type="match status" value="1"/>
</dbReference>
<feature type="domain" description="Protein kinase" evidence="6">
    <location>
        <begin position="331"/>
        <end position="586"/>
    </location>
</feature>
<dbReference type="OrthoDB" id="5836549at2759"/>
<dbReference type="Gene3D" id="3.30.200.20">
    <property type="entry name" value="Phosphorylase Kinase, domain 1"/>
    <property type="match status" value="1"/>
</dbReference>
<name>A0A9Q1F111_SYNKA</name>
<accession>A0A9Q1F111</accession>